<evidence type="ECO:0000313" key="2">
    <source>
        <dbReference type="Proteomes" id="UP000031563"/>
    </source>
</evidence>
<name>A0A0F5HMB8_BACTR</name>
<dbReference type="Proteomes" id="UP000031563">
    <property type="component" value="Unassembled WGS sequence"/>
</dbReference>
<keyword evidence="2" id="KW-1185">Reference proteome</keyword>
<protein>
    <submittedName>
        <fullName evidence="1">Uncharacterized protein</fullName>
    </submittedName>
</protein>
<sequence>MPTGREKDKRKTARFQLKIKQFIENILNIMYDSFKIDSNESKLIRLDGSYFSNPAI</sequence>
<dbReference type="STRING" id="1221996.QY95_03920"/>
<gene>
    <name evidence="1" type="ORF">QY95_03920</name>
</gene>
<proteinExistence type="predicted"/>
<dbReference type="EMBL" id="JWIR02000085">
    <property type="protein sequence ID" value="KKB34441.1"/>
    <property type="molecule type" value="Genomic_DNA"/>
</dbReference>
<organism evidence="1 2">
    <name type="scientific">Bacillus thermotolerans</name>
    <name type="common">Quasibacillus thermotolerans</name>
    <dbReference type="NCBI Taxonomy" id="1221996"/>
    <lineage>
        <taxon>Bacteria</taxon>
        <taxon>Bacillati</taxon>
        <taxon>Bacillota</taxon>
        <taxon>Bacilli</taxon>
        <taxon>Bacillales</taxon>
        <taxon>Bacillaceae</taxon>
        <taxon>Bacillus</taxon>
    </lineage>
</organism>
<comment type="caution">
    <text evidence="1">The sequence shown here is derived from an EMBL/GenBank/DDBJ whole genome shotgun (WGS) entry which is preliminary data.</text>
</comment>
<reference evidence="1" key="1">
    <citation type="submission" date="2015-02" db="EMBL/GenBank/DDBJ databases">
        <title>Genome Assembly of Bacillaceae bacterium MTCC 8252.</title>
        <authorList>
            <person name="Verma A."/>
            <person name="Khatri I."/>
            <person name="Mual P."/>
            <person name="Subramanian S."/>
            <person name="Krishnamurthi S."/>
        </authorList>
    </citation>
    <scope>NUCLEOTIDE SEQUENCE [LARGE SCALE GENOMIC DNA]</scope>
    <source>
        <strain evidence="1">MTCC 8252</strain>
    </source>
</reference>
<dbReference type="AlphaFoldDB" id="A0A0F5HMB8"/>
<accession>A0A0F5HMB8</accession>
<evidence type="ECO:0000313" key="1">
    <source>
        <dbReference type="EMBL" id="KKB34441.1"/>
    </source>
</evidence>